<evidence type="ECO:0000313" key="6">
    <source>
        <dbReference type="Proteomes" id="UP000198902"/>
    </source>
</evidence>
<keyword evidence="6" id="KW-1185">Reference proteome</keyword>
<dbReference type="InterPro" id="IPR012341">
    <property type="entry name" value="6hp_glycosidase-like_sf"/>
</dbReference>
<dbReference type="GO" id="GO:0005975">
    <property type="term" value="P:carbohydrate metabolic process"/>
    <property type="evidence" value="ECO:0007669"/>
    <property type="project" value="InterPro"/>
</dbReference>
<sequence length="1511" mass="166004">MRLRTALNEYKRDRGGRFPEECQTSDGAFSGHGDRLVYVGLDGSLRDYSASLSGLYGIDRSRFGIETDGETHWFDELESVRQHYYRETSLVETEYDAGEYTVHQYDLTLGRAHVTHVELRGAIPTDAHLTAFLTFAPEGRETRVGRLIHEAGGPNDTQAVEVFHRNEHDYVTASTGLTDVRGQIPERFDEILSDDVFDFPREAVLDRYEDTHLSGDVVVSAPLEQEGRAARTTLVTQLSDHNEMARTDALADLRHCSVQHATADALRDAAREQAEVFVPDGTPRERIVRADLRALSLLTAPSGARIAGPEFDPFYAHSGGYGYTWFRDDAEVTQALAHADDAFDLGLGDRLATSAEFYCETQLEDGTWPHRVWAVDGTVAPGWAHGRVEGTGDEEYQADQTASVVAALASLLAERRDELDDELVGRIRSTVAAGVSGLDSSLESDGLPKPCQNAWENMSGRFTHTTATFLQAYATVATAPVNDDLREHAAEQATAVCEGLDELWSDEREVYALRIDGNGGLDDRLDSSTFALVDAVDAYADVGEVDSKTADRLVKHMAATLKGLYRNPRGDVAGLVRFEEDYWRADGQDGEKVWSVSTAWGANAAAKFGVLCDRLGKDGRRFVERATNLYELLQPDGPFTTDAGYLAEQVFDDGGFDSATPLGWPHAIRMETTAILADIDALPAPKPAPTGPENRPRWTTGEKYGIGTVADHYADDPSRVWFTLTEGALTEVRFPRVDLMNLRTLDFLVVDADPDDEYTARTHNETRRDDHADTVERRAEIVDDDALVFRHVVTETGDGRGHEWELTVEYVLDPEHDAMLADVQFVSIDGDDYELYTIADTALANTGTKDRGIRLGQLGSYHLVARDAGAFDAGDGHEPLLIDRDGREYSVAIALTAAGRFEWATVGVAGSRYLADFFSKGALPSAQERVDDENVVLVGRIGTGDELGETLALGFAEHADTAAALGEAAGALTRGYETARSAYVDSWADFLADKELPGSVAAADDLAAQYKTALMSLRAVEDKTYLGAGLASPSVPWGEAVAAEEPKGYGYNFVWSRDLYQVFTVFEAVGDVETAIDALEYIYTYQQDDRGFIPQNTYLNGRTRWGGEQMDNISFPQVMAYMLHERGVTFDDVGYGYENVKHSADYVARNGPPTAQERWEEEAGYSPSSIAAEIAGLGCAAAIALDEDHSEDALVWLALADDWTERVDDWTATRTGTDRNTHTPYYVRVTRDGEPDAGHLRTLANNGPTLDEREIIDAGFLELTRLGIKPADDEIIRNSVKEVDETIRVDTPHGPAFYRYNGDGYGERERDEEGAPWSVDAKGKGRLWPIFTGERGEYELLAGTEEGDLAPDNLLRTMAAFANSGRMLAEQVWDREHATDYNWEFGEGTGSATPLAWSMAQYVRLAHGVDAGEPVETPAFLRERYVESDRPDGPSLRVSTRFKGDKLVVSGQTDAAVVAVKTPGETRLVEPDGESFEVEVAIEYGENQVTVAAATHEDLTKAGTTVSRFTL</sequence>
<evidence type="ECO:0000313" key="5">
    <source>
        <dbReference type="EMBL" id="CQR49773.1"/>
    </source>
</evidence>
<dbReference type="GO" id="GO:0030246">
    <property type="term" value="F:carbohydrate binding"/>
    <property type="evidence" value="ECO:0007669"/>
    <property type="project" value="InterPro"/>
</dbReference>
<dbReference type="InterPro" id="IPR015220">
    <property type="entry name" value="Glucodextranase_N"/>
</dbReference>
<dbReference type="GO" id="GO:0004553">
    <property type="term" value="F:hydrolase activity, hydrolyzing O-glycosyl compounds"/>
    <property type="evidence" value="ECO:0007669"/>
    <property type="project" value="TreeGrafter"/>
</dbReference>
<evidence type="ECO:0000259" key="3">
    <source>
        <dbReference type="Pfam" id="PF09137"/>
    </source>
</evidence>
<dbReference type="RefSeq" id="WP_089777625.1">
    <property type="nucleotide sequence ID" value="NZ_CABLRR010000002.1"/>
</dbReference>
<dbReference type="InterPro" id="IPR011613">
    <property type="entry name" value="GH15-like"/>
</dbReference>
<dbReference type="OrthoDB" id="36362at2157"/>
<dbReference type="InterPro" id="IPR008928">
    <property type="entry name" value="6-hairpin_glycosidase_sf"/>
</dbReference>
<dbReference type="EMBL" id="CSTE01000002">
    <property type="protein sequence ID" value="CQR49773.1"/>
    <property type="molecule type" value="Genomic_DNA"/>
</dbReference>
<feature type="domain" description="DUF7997" evidence="4">
    <location>
        <begin position="1"/>
        <end position="248"/>
    </location>
</feature>
<gene>
    <name evidence="5" type="primary">cga</name>
    <name evidence="5" type="ORF">BN996_01247</name>
</gene>
<dbReference type="Gene3D" id="2.60.40.10">
    <property type="entry name" value="Immunoglobulins"/>
    <property type="match status" value="1"/>
</dbReference>
<dbReference type="PANTHER" id="PTHR31616">
    <property type="entry name" value="TREHALASE"/>
    <property type="match status" value="1"/>
</dbReference>
<dbReference type="Pfam" id="PF00723">
    <property type="entry name" value="Glyco_hydro_15"/>
    <property type="match status" value="2"/>
</dbReference>
<feature type="domain" description="Glucodextranase N-terminal" evidence="3">
    <location>
        <begin position="688"/>
        <end position="991"/>
    </location>
</feature>
<feature type="domain" description="GH15-like" evidence="2">
    <location>
        <begin position="1012"/>
        <end position="1406"/>
    </location>
</feature>
<dbReference type="SUPFAM" id="SSF74650">
    <property type="entry name" value="Galactose mutarotase-like"/>
    <property type="match status" value="1"/>
</dbReference>
<name>A0A0D6JQ70_9EURY</name>
<dbReference type="InterPro" id="IPR014718">
    <property type="entry name" value="GH-type_carb-bd"/>
</dbReference>
<dbReference type="Pfam" id="PF25978">
    <property type="entry name" value="DUF7997"/>
    <property type="match status" value="1"/>
</dbReference>
<accession>A0A0D6JQ70</accession>
<dbReference type="Pfam" id="PF09137">
    <property type="entry name" value="Glucodextran_N"/>
    <property type="match status" value="1"/>
</dbReference>
<feature type="domain" description="GH15-like" evidence="2">
    <location>
        <begin position="299"/>
        <end position="671"/>
    </location>
</feature>
<protein>
    <submittedName>
        <fullName evidence="5">Glucoamylase</fullName>
    </submittedName>
</protein>
<dbReference type="Gene3D" id="2.70.98.10">
    <property type="match status" value="1"/>
</dbReference>
<comment type="similarity">
    <text evidence="1">Belongs to the glycosyl hydrolase 15 family.</text>
</comment>
<evidence type="ECO:0000256" key="1">
    <source>
        <dbReference type="ARBA" id="ARBA00006188"/>
    </source>
</evidence>
<dbReference type="SUPFAM" id="SSF48208">
    <property type="entry name" value="Six-hairpin glycosidases"/>
    <property type="match status" value="2"/>
</dbReference>
<dbReference type="Proteomes" id="UP000198902">
    <property type="component" value="Unassembled WGS sequence"/>
</dbReference>
<evidence type="ECO:0000259" key="4">
    <source>
        <dbReference type="Pfam" id="PF25978"/>
    </source>
</evidence>
<evidence type="ECO:0000259" key="2">
    <source>
        <dbReference type="Pfam" id="PF00723"/>
    </source>
</evidence>
<dbReference type="InterPro" id="IPR058310">
    <property type="entry name" value="DUF7997"/>
</dbReference>
<dbReference type="InterPro" id="IPR011013">
    <property type="entry name" value="Gal_mutarotase_sf_dom"/>
</dbReference>
<reference evidence="6" key="1">
    <citation type="submission" date="2015-03" db="EMBL/GenBank/DDBJ databases">
        <authorList>
            <person name="Urmite Genomes"/>
        </authorList>
    </citation>
    <scope>NUCLEOTIDE SEQUENCE [LARGE SCALE GENOMIC DNA]</scope>
    <source>
        <strain evidence="6">Arc-Hr</strain>
    </source>
</reference>
<dbReference type="Gene3D" id="1.50.10.10">
    <property type="match status" value="2"/>
</dbReference>
<dbReference type="InterPro" id="IPR013783">
    <property type="entry name" value="Ig-like_fold"/>
</dbReference>
<proteinExistence type="inferred from homology"/>
<dbReference type="PANTHER" id="PTHR31616:SF0">
    <property type="entry name" value="GLUCAN 1,4-ALPHA-GLUCOSIDASE"/>
    <property type="match status" value="1"/>
</dbReference>
<organism evidence="5 6">
    <name type="scientific">Haloferax massiliensis</name>
    <dbReference type="NCBI Taxonomy" id="1476858"/>
    <lineage>
        <taxon>Archaea</taxon>
        <taxon>Methanobacteriati</taxon>
        <taxon>Methanobacteriota</taxon>
        <taxon>Stenosarchaea group</taxon>
        <taxon>Halobacteria</taxon>
        <taxon>Halobacteriales</taxon>
        <taxon>Haloferacaceae</taxon>
        <taxon>Haloferax</taxon>
    </lineage>
</organism>